<dbReference type="RefSeq" id="WP_017619829.1">
    <property type="nucleotide sequence ID" value="NZ_ANBG01000267.1"/>
</dbReference>
<name>A0A223SAA3_9ACTN</name>
<reference evidence="2 3" key="1">
    <citation type="submission" date="2017-08" db="EMBL/GenBank/DDBJ databases">
        <title>The complete genome sequence of Nocardiopsis gilva YIM 90087.</title>
        <authorList>
            <person name="Yin M."/>
            <person name="Tang S."/>
        </authorList>
    </citation>
    <scope>NUCLEOTIDE SEQUENCE [LARGE SCALE GENOMIC DNA]</scope>
    <source>
        <strain evidence="2 3">YIM 90087</strain>
    </source>
</reference>
<feature type="transmembrane region" description="Helical" evidence="1">
    <location>
        <begin position="75"/>
        <end position="95"/>
    </location>
</feature>
<keyword evidence="3" id="KW-1185">Reference proteome</keyword>
<evidence type="ECO:0000256" key="1">
    <source>
        <dbReference type="SAM" id="Phobius"/>
    </source>
</evidence>
<evidence type="ECO:0000313" key="2">
    <source>
        <dbReference type="EMBL" id="ASU85054.1"/>
    </source>
</evidence>
<proteinExistence type="predicted"/>
<dbReference type="OrthoDB" id="9973374at2"/>
<dbReference type="AlphaFoldDB" id="A0A223SAA3"/>
<keyword evidence="1" id="KW-0472">Membrane</keyword>
<sequence>MDLVRPWAAALVLWVVGAIAGRRIMISFASLETLQSVWGTLSWVMPTKFLLFLLITLVASWLYKRVPNQLPLLRLIAVLGIPVLVLMLETVQLFLSSDPNLLYWSMRELATVAGALSGWALGIRIFQQT</sequence>
<gene>
    <name evidence="2" type="ORF">CDO52_21660</name>
</gene>
<protein>
    <recommendedName>
        <fullName evidence="4">VanZ-like domain-containing protein</fullName>
    </recommendedName>
</protein>
<dbReference type="KEGG" id="ngv:CDO52_21660"/>
<evidence type="ECO:0008006" key="4">
    <source>
        <dbReference type="Google" id="ProtNLM"/>
    </source>
</evidence>
<feature type="transmembrane region" description="Helical" evidence="1">
    <location>
        <begin position="41"/>
        <end position="63"/>
    </location>
</feature>
<keyword evidence="1" id="KW-0812">Transmembrane</keyword>
<evidence type="ECO:0000313" key="3">
    <source>
        <dbReference type="Proteomes" id="UP000215005"/>
    </source>
</evidence>
<dbReference type="Proteomes" id="UP000215005">
    <property type="component" value="Chromosome"/>
</dbReference>
<keyword evidence="1" id="KW-1133">Transmembrane helix</keyword>
<feature type="transmembrane region" description="Helical" evidence="1">
    <location>
        <begin position="101"/>
        <end position="126"/>
    </location>
</feature>
<accession>A0A223SAA3</accession>
<dbReference type="EMBL" id="CP022753">
    <property type="protein sequence ID" value="ASU85054.1"/>
    <property type="molecule type" value="Genomic_DNA"/>
</dbReference>
<organism evidence="2 3">
    <name type="scientific">Nocardiopsis gilva YIM 90087</name>
    <dbReference type="NCBI Taxonomy" id="1235441"/>
    <lineage>
        <taxon>Bacteria</taxon>
        <taxon>Bacillati</taxon>
        <taxon>Actinomycetota</taxon>
        <taxon>Actinomycetes</taxon>
        <taxon>Streptosporangiales</taxon>
        <taxon>Nocardiopsidaceae</taxon>
        <taxon>Nocardiopsis</taxon>
    </lineage>
</organism>